<sequence length="550" mass="58454">MVSQKVTVADEGAELQQISRTNDDENRQESVLPQQEQHHPTGLRFVLLTTGLIFTIFLSALDTSIISTAIPRITDQFGTVKDVGWYGSAYTITNAAFQSTWGKAYKSFPLKRVFLLTVFIFELGNTICAVAPSSSILILGRIVAGMGGGGAMTGAFITIAISVKPQYRAAYMGVLGVTFGTASVVGPLLGGVLTDGPGWQWCFWISLPLGALAALIMVMTVKTLPSTETVRVPLKEKVVSLDLAGSLLVLGSMACLVLALEKGGVSLSWSNWRVVASLASSAALLVIFVINEWLMGNRAMIQSHLLRKRSIVINLVYQLFLAGLFFPLSYALPIQFQSVGNHSASESGLRLIPLVAGVSVFTMVANGVLTFWRHYTPFLVVGAVAGTIGVTMVHTLGADASLRSWIGFEVLTAMGVGLALQVPMIANQAAVGAEDMAAVTALTLFSENIGTSIFIAATEAAFTNSLISSLGHNVPKLKPEVVVNAGATEIRRVFAKDQVQGILASYLQGCKDSQLVPVACGGAATAVSMLLAVPAIARSWDDWKHKPHAR</sequence>
<dbReference type="PANTHER" id="PTHR23501:SF177">
    <property type="entry name" value="MAJOR FACILITATOR SUPERFAMILY (MFS) PROFILE DOMAIN-CONTAINING PROTEIN-RELATED"/>
    <property type="match status" value="1"/>
</dbReference>
<keyword evidence="4 7" id="KW-1133">Transmembrane helix</keyword>
<comment type="caution">
    <text evidence="9">The sequence shown here is derived from an EMBL/GenBank/DDBJ whole genome shotgun (WGS) entry which is preliminary data.</text>
</comment>
<evidence type="ECO:0000313" key="10">
    <source>
        <dbReference type="Proteomes" id="UP000094526"/>
    </source>
</evidence>
<feature type="transmembrane region" description="Helical" evidence="7">
    <location>
        <begin position="272"/>
        <end position="290"/>
    </location>
</feature>
<dbReference type="InterPro" id="IPR036259">
    <property type="entry name" value="MFS_trans_sf"/>
</dbReference>
<feature type="transmembrane region" description="Helical" evidence="7">
    <location>
        <begin position="42"/>
        <end position="61"/>
    </location>
</feature>
<feature type="transmembrane region" description="Helical" evidence="7">
    <location>
        <begin position="198"/>
        <end position="218"/>
    </location>
</feature>
<dbReference type="EMBL" id="LGRB01000011">
    <property type="protein sequence ID" value="OCT49414.1"/>
    <property type="molecule type" value="Genomic_DNA"/>
</dbReference>
<dbReference type="Proteomes" id="UP000094526">
    <property type="component" value="Unassembled WGS sequence"/>
</dbReference>
<evidence type="ECO:0000256" key="5">
    <source>
        <dbReference type="ARBA" id="ARBA00023136"/>
    </source>
</evidence>
<evidence type="ECO:0000256" key="3">
    <source>
        <dbReference type="ARBA" id="ARBA00022692"/>
    </source>
</evidence>
<dbReference type="PROSITE" id="PS50850">
    <property type="entry name" value="MFS"/>
    <property type="match status" value="1"/>
</dbReference>
<feature type="domain" description="Major facilitator superfamily (MFS) profile" evidence="8">
    <location>
        <begin position="48"/>
        <end position="550"/>
    </location>
</feature>
<feature type="transmembrane region" description="Helical" evidence="7">
    <location>
        <begin position="378"/>
        <end position="396"/>
    </location>
</feature>
<evidence type="ECO:0000256" key="4">
    <source>
        <dbReference type="ARBA" id="ARBA00022989"/>
    </source>
</evidence>
<feature type="transmembrane region" description="Helical" evidence="7">
    <location>
        <begin position="311"/>
        <end position="331"/>
    </location>
</feature>
<name>A0A1C1CLN7_9EURO</name>
<dbReference type="VEuPathDB" id="FungiDB:G647_03326"/>
<evidence type="ECO:0000259" key="8">
    <source>
        <dbReference type="PROSITE" id="PS50850"/>
    </source>
</evidence>
<dbReference type="CDD" id="cd17502">
    <property type="entry name" value="MFS_Azr1_MDR_like"/>
    <property type="match status" value="1"/>
</dbReference>
<keyword evidence="5 7" id="KW-0472">Membrane</keyword>
<dbReference type="InterPro" id="IPR001958">
    <property type="entry name" value="Tet-R_TetA/multi-R_MdtG-like"/>
</dbReference>
<comment type="subcellular location">
    <subcellularLocation>
        <location evidence="1">Membrane</location>
        <topology evidence="1">Multi-pass membrane protein</topology>
    </subcellularLocation>
</comment>
<dbReference type="OrthoDB" id="10021397at2759"/>
<dbReference type="PRINTS" id="PR01035">
    <property type="entry name" value="TCRTETA"/>
</dbReference>
<protein>
    <submittedName>
        <fullName evidence="9">Putative HC-toxin efflux carrier TOXA</fullName>
    </submittedName>
</protein>
<feature type="region of interest" description="Disordered" evidence="6">
    <location>
        <begin position="1"/>
        <end position="36"/>
    </location>
</feature>
<proteinExistence type="predicted"/>
<accession>A0A1C1CLN7</accession>
<evidence type="ECO:0000256" key="6">
    <source>
        <dbReference type="SAM" id="MobiDB-lite"/>
    </source>
</evidence>
<dbReference type="InterPro" id="IPR011701">
    <property type="entry name" value="MFS"/>
</dbReference>
<evidence type="ECO:0000256" key="1">
    <source>
        <dbReference type="ARBA" id="ARBA00004141"/>
    </source>
</evidence>
<gene>
    <name evidence="9" type="primary">TOXA</name>
    <name evidence="9" type="ORF">CLCR_04706</name>
</gene>
<dbReference type="InterPro" id="IPR020846">
    <property type="entry name" value="MFS_dom"/>
</dbReference>
<evidence type="ECO:0000256" key="7">
    <source>
        <dbReference type="SAM" id="Phobius"/>
    </source>
</evidence>
<reference evidence="10" key="1">
    <citation type="submission" date="2015-07" db="EMBL/GenBank/DDBJ databases">
        <authorList>
            <person name="Teixeira M.M."/>
            <person name="Souza R.C."/>
            <person name="Almeida L.G."/>
            <person name="Vicente V.A."/>
            <person name="de Hoog S."/>
            <person name="Bocca A.L."/>
            <person name="de Almeida S.R."/>
            <person name="Vasconcelos A.T."/>
            <person name="Felipe M.S."/>
        </authorList>
    </citation>
    <scope>NUCLEOTIDE SEQUENCE [LARGE SCALE GENOMIC DNA]</scope>
    <source>
        <strain evidence="10">KSF</strain>
    </source>
</reference>
<dbReference type="SUPFAM" id="SSF103473">
    <property type="entry name" value="MFS general substrate transporter"/>
    <property type="match status" value="1"/>
</dbReference>
<feature type="transmembrane region" description="Helical" evidence="7">
    <location>
        <begin position="402"/>
        <end position="420"/>
    </location>
</feature>
<dbReference type="Pfam" id="PF07690">
    <property type="entry name" value="MFS_1"/>
    <property type="match status" value="1"/>
</dbReference>
<dbReference type="AlphaFoldDB" id="A0A1C1CLN7"/>
<feature type="transmembrane region" description="Helical" evidence="7">
    <location>
        <begin position="239"/>
        <end position="260"/>
    </location>
</feature>
<feature type="transmembrane region" description="Helical" evidence="7">
    <location>
        <begin position="351"/>
        <end position="371"/>
    </location>
</feature>
<dbReference type="VEuPathDB" id="FungiDB:CLCR_04706"/>
<feature type="transmembrane region" description="Helical" evidence="7">
    <location>
        <begin position="515"/>
        <end position="537"/>
    </location>
</feature>
<dbReference type="eggNOG" id="KOG0254">
    <property type="taxonomic scope" value="Eukaryota"/>
</dbReference>
<keyword evidence="3 7" id="KW-0812">Transmembrane</keyword>
<organism evidence="9 10">
    <name type="scientific">Cladophialophora carrionii</name>
    <dbReference type="NCBI Taxonomy" id="86049"/>
    <lineage>
        <taxon>Eukaryota</taxon>
        <taxon>Fungi</taxon>
        <taxon>Dikarya</taxon>
        <taxon>Ascomycota</taxon>
        <taxon>Pezizomycotina</taxon>
        <taxon>Eurotiomycetes</taxon>
        <taxon>Chaetothyriomycetidae</taxon>
        <taxon>Chaetothyriales</taxon>
        <taxon>Herpotrichiellaceae</taxon>
        <taxon>Cladophialophora</taxon>
    </lineage>
</organism>
<dbReference type="Gene3D" id="1.20.1250.20">
    <property type="entry name" value="MFS general substrate transporter like domains"/>
    <property type="match status" value="1"/>
</dbReference>
<evidence type="ECO:0000313" key="9">
    <source>
        <dbReference type="EMBL" id="OCT49414.1"/>
    </source>
</evidence>
<feature type="transmembrane region" description="Helical" evidence="7">
    <location>
        <begin position="113"/>
        <end position="132"/>
    </location>
</feature>
<evidence type="ECO:0000256" key="2">
    <source>
        <dbReference type="ARBA" id="ARBA00022448"/>
    </source>
</evidence>
<keyword evidence="10" id="KW-1185">Reference proteome</keyword>
<feature type="transmembrane region" description="Helical" evidence="7">
    <location>
        <begin position="138"/>
        <end position="163"/>
    </location>
</feature>
<keyword evidence="2" id="KW-0813">Transport</keyword>
<dbReference type="GO" id="GO:0005886">
    <property type="term" value="C:plasma membrane"/>
    <property type="evidence" value="ECO:0007669"/>
    <property type="project" value="TreeGrafter"/>
</dbReference>
<dbReference type="PANTHER" id="PTHR23501">
    <property type="entry name" value="MAJOR FACILITATOR SUPERFAMILY"/>
    <property type="match status" value="1"/>
</dbReference>
<dbReference type="GO" id="GO:0022857">
    <property type="term" value="F:transmembrane transporter activity"/>
    <property type="evidence" value="ECO:0007669"/>
    <property type="project" value="InterPro"/>
</dbReference>
<feature type="transmembrane region" description="Helical" evidence="7">
    <location>
        <begin position="170"/>
        <end position="192"/>
    </location>
</feature>